<dbReference type="PROSITE" id="PS51257">
    <property type="entry name" value="PROKAR_LIPOPROTEIN"/>
    <property type="match status" value="1"/>
</dbReference>
<keyword evidence="3" id="KW-1185">Reference proteome</keyword>
<organism evidence="2 3">
    <name type="scientific">Natronocalculus amylovorans</name>
    <dbReference type="NCBI Taxonomy" id="2917812"/>
    <lineage>
        <taxon>Archaea</taxon>
        <taxon>Methanobacteriati</taxon>
        <taxon>Methanobacteriota</taxon>
        <taxon>Stenosarchaea group</taxon>
        <taxon>Halobacteria</taxon>
        <taxon>Halobacteriales</taxon>
        <taxon>Haloferacaceae</taxon>
        <taxon>Natronocalculus</taxon>
    </lineage>
</organism>
<gene>
    <name evidence="2" type="ORF">AArcSt2_10900</name>
</gene>
<evidence type="ECO:0000313" key="3">
    <source>
        <dbReference type="Proteomes" id="UP001203207"/>
    </source>
</evidence>
<reference evidence="2" key="1">
    <citation type="journal article" date="2022" name="Syst. Appl. Microbiol.">
        <title>Natronocalculus amylovorans gen. nov., sp. nov., and Natranaeroarchaeum aerophilus sp. nov., dominant culturable amylolytic natronoarchaea from hypersaline soda lakes in southwestern Siberia.</title>
        <authorList>
            <person name="Sorokin D.Y."/>
            <person name="Elcheninov A.G."/>
            <person name="Khizhniak T.V."/>
            <person name="Koenen M."/>
            <person name="Bale N.J."/>
            <person name="Damste J.S.S."/>
            <person name="Kublanov I.V."/>
        </authorList>
    </citation>
    <scope>NUCLEOTIDE SEQUENCE</scope>
    <source>
        <strain evidence="2">AArc-St2</strain>
    </source>
</reference>
<proteinExistence type="predicted"/>
<evidence type="ECO:0000256" key="1">
    <source>
        <dbReference type="SAM" id="MobiDB-lite"/>
    </source>
</evidence>
<dbReference type="AlphaFoldDB" id="A0AAE3K8W4"/>
<evidence type="ECO:0000313" key="2">
    <source>
        <dbReference type="EMBL" id="MCL9817451.1"/>
    </source>
</evidence>
<dbReference type="PROSITE" id="PS51318">
    <property type="entry name" value="TAT"/>
    <property type="match status" value="1"/>
</dbReference>
<reference evidence="2" key="2">
    <citation type="submission" date="2022-02" db="EMBL/GenBank/DDBJ databases">
        <authorList>
            <person name="Elcheninov A.G."/>
            <person name="Sorokin D.Y."/>
            <person name="Kublanov I.V."/>
        </authorList>
    </citation>
    <scope>NUCLEOTIDE SEQUENCE</scope>
    <source>
        <strain evidence="2">AArc-St2</strain>
    </source>
</reference>
<dbReference type="InterPro" id="IPR006311">
    <property type="entry name" value="TAT_signal"/>
</dbReference>
<dbReference type="Proteomes" id="UP001203207">
    <property type="component" value="Unassembled WGS sequence"/>
</dbReference>
<feature type="region of interest" description="Disordered" evidence="1">
    <location>
        <begin position="27"/>
        <end position="75"/>
    </location>
</feature>
<name>A0AAE3K8W4_9EURY</name>
<feature type="compositionally biased region" description="Low complexity" evidence="1">
    <location>
        <begin position="59"/>
        <end position="68"/>
    </location>
</feature>
<sequence>MNDRWYSRRDLLAAGAAVTGTALAGCLGAPASSETDRSEQPTENATEDGDIQTPDGSEEPAGGSELAGSAGGDAPSWVDAHRMRFRGWYDADEYEPSAPYHTQDVKLSVINKGAYVIETTLVDFDGNRFSGRPRPIDGAGSRFQLFHERYFWFRNPNVYADDPIAAAEIRVVGSAQNERLTIDLTEGKHHEVWFSGAVLTAGYWIGRW</sequence>
<comment type="caution">
    <text evidence="2">The sequence shown here is derived from an EMBL/GenBank/DDBJ whole genome shotgun (WGS) entry which is preliminary data.</text>
</comment>
<dbReference type="RefSeq" id="WP_250584572.1">
    <property type="nucleotide sequence ID" value="NZ_JAKRVX010000004.1"/>
</dbReference>
<dbReference type="EMBL" id="JAKRVX010000004">
    <property type="protein sequence ID" value="MCL9817451.1"/>
    <property type="molecule type" value="Genomic_DNA"/>
</dbReference>
<protein>
    <submittedName>
        <fullName evidence="2">Uncharacterized protein</fullName>
    </submittedName>
</protein>
<accession>A0AAE3K8W4</accession>